<gene>
    <name evidence="8" type="ORF">AX660_01410</name>
</gene>
<evidence type="ECO:0000259" key="7">
    <source>
        <dbReference type="Pfam" id="PF07715"/>
    </source>
</evidence>
<dbReference type="Gene3D" id="2.40.170.20">
    <property type="entry name" value="TonB-dependent receptor, beta-barrel domain"/>
    <property type="match status" value="1"/>
</dbReference>
<proteinExistence type="inferred from homology"/>
<keyword evidence="2 4" id="KW-0472">Membrane</keyword>
<feature type="signal peptide" evidence="5">
    <location>
        <begin position="1"/>
        <end position="31"/>
    </location>
</feature>
<dbReference type="AlphaFoldDB" id="A0A148KL93"/>
<evidence type="ECO:0000259" key="6">
    <source>
        <dbReference type="Pfam" id="PF00593"/>
    </source>
</evidence>
<keyword evidence="9" id="KW-1185">Reference proteome</keyword>
<comment type="caution">
    <text evidence="8">The sequence shown here is derived from an EMBL/GenBank/DDBJ whole genome shotgun (WGS) entry which is preliminary data.</text>
</comment>
<dbReference type="Gene3D" id="2.170.130.10">
    <property type="entry name" value="TonB-dependent receptor, plug domain"/>
    <property type="match status" value="1"/>
</dbReference>
<dbReference type="Proteomes" id="UP000070299">
    <property type="component" value="Unassembled WGS sequence"/>
</dbReference>
<evidence type="ECO:0000256" key="2">
    <source>
        <dbReference type="ARBA" id="ARBA00023136"/>
    </source>
</evidence>
<dbReference type="InterPro" id="IPR012910">
    <property type="entry name" value="Plug_dom"/>
</dbReference>
<reference evidence="9" key="1">
    <citation type="submission" date="2016-02" db="EMBL/GenBank/DDBJ databases">
        <authorList>
            <person name="Schultz-Johansen M."/>
            <person name="Glaring M.A."/>
            <person name="Bech P.K."/>
            <person name="Stougaard P."/>
        </authorList>
    </citation>
    <scope>NUCLEOTIDE SEQUENCE [LARGE SCALE GENOMIC DNA]</scope>
    <source>
        <strain evidence="9">S66</strain>
    </source>
</reference>
<evidence type="ECO:0000256" key="3">
    <source>
        <dbReference type="ARBA" id="ARBA00023237"/>
    </source>
</evidence>
<dbReference type="NCBIfam" id="TIGR01782">
    <property type="entry name" value="TonB-Xanth-Caul"/>
    <property type="match status" value="1"/>
</dbReference>
<evidence type="ECO:0000313" key="9">
    <source>
        <dbReference type="Proteomes" id="UP000070299"/>
    </source>
</evidence>
<dbReference type="Pfam" id="PF00593">
    <property type="entry name" value="TonB_dep_Rec_b-barrel"/>
    <property type="match status" value="1"/>
</dbReference>
<feature type="domain" description="TonB-dependent receptor-like beta-barrel" evidence="6">
    <location>
        <begin position="506"/>
        <end position="1091"/>
    </location>
</feature>
<evidence type="ECO:0000256" key="4">
    <source>
        <dbReference type="RuleBase" id="RU003357"/>
    </source>
</evidence>
<name>A0A148KL93_9ALTE</name>
<evidence type="ECO:0000313" key="8">
    <source>
        <dbReference type="EMBL" id="KXI27076.1"/>
    </source>
</evidence>
<dbReference type="STRING" id="1799789.AX660_01410"/>
<keyword evidence="4" id="KW-0798">TonB box</keyword>
<protein>
    <recommendedName>
        <fullName evidence="10">TonB-dependent receptor</fullName>
    </recommendedName>
</protein>
<keyword evidence="5" id="KW-0732">Signal</keyword>
<accession>A0A148KL93</accession>
<dbReference type="Pfam" id="PF07715">
    <property type="entry name" value="Plug"/>
    <property type="match status" value="1"/>
</dbReference>
<feature type="chain" id="PRO_5007550156" description="TonB-dependent receptor" evidence="5">
    <location>
        <begin position="32"/>
        <end position="1127"/>
    </location>
</feature>
<feature type="domain" description="TonB-dependent receptor plug" evidence="7">
    <location>
        <begin position="63"/>
        <end position="174"/>
    </location>
</feature>
<dbReference type="RefSeq" id="WP_082769043.1">
    <property type="nucleotide sequence ID" value="NZ_LSNE01000015.1"/>
</dbReference>
<dbReference type="InterPro" id="IPR036942">
    <property type="entry name" value="Beta-barrel_TonB_sf"/>
</dbReference>
<dbReference type="InterPro" id="IPR000531">
    <property type="entry name" value="Beta-barrel_TonB"/>
</dbReference>
<dbReference type="InterPro" id="IPR037066">
    <property type="entry name" value="Plug_dom_sf"/>
</dbReference>
<evidence type="ECO:0008006" key="10">
    <source>
        <dbReference type="Google" id="ProtNLM"/>
    </source>
</evidence>
<comment type="subcellular location">
    <subcellularLocation>
        <location evidence="1 4">Cell outer membrane</location>
    </subcellularLocation>
</comment>
<evidence type="ECO:0000256" key="1">
    <source>
        <dbReference type="ARBA" id="ARBA00004442"/>
    </source>
</evidence>
<comment type="similarity">
    <text evidence="4">Belongs to the TonB-dependent receptor family.</text>
</comment>
<keyword evidence="3" id="KW-0998">Cell outer membrane</keyword>
<dbReference type="SUPFAM" id="SSF56935">
    <property type="entry name" value="Porins"/>
    <property type="match status" value="1"/>
</dbReference>
<dbReference type="PANTHER" id="PTHR40980:SF3">
    <property type="entry name" value="TONB-DEPENDENT RECEPTOR-LIKE BETA-BARREL DOMAIN-CONTAINING PROTEIN"/>
    <property type="match status" value="1"/>
</dbReference>
<dbReference type="GO" id="GO:0009279">
    <property type="term" value="C:cell outer membrane"/>
    <property type="evidence" value="ECO:0007669"/>
    <property type="project" value="UniProtKB-SubCell"/>
</dbReference>
<evidence type="ECO:0000256" key="5">
    <source>
        <dbReference type="SAM" id="SignalP"/>
    </source>
</evidence>
<dbReference type="EMBL" id="LSNE01000015">
    <property type="protein sequence ID" value="KXI27076.1"/>
    <property type="molecule type" value="Genomic_DNA"/>
</dbReference>
<sequence length="1127" mass="124705">MATKKMRSQVPIFRKSLLALAMMGVCVTAYSQEAEQSATEEADVETIEVKGMRASLFSAQALKRDANTFVDAITSEDIGALPDRSVLEAMQRLPGVSIDRYAAKNDPDHFGVEGSGAVVRGMTQTRSEFNGRDSFTANSSRGLSFQDVSPELMAGVDVYKNQTADMIEGGIAGTVSLRTRKPFDSEGQKFSVSADMTWGDLVKEATPTVSALYSNNWKTDAGKFGVLFNIADSTLKASNHQMRSSTYAFRALAPRTTNNYSWPGFEYAENPYVYDGSLAYPPAGTEVGDQGVLTPQGAAITMKTDDRKRKGYAAALQWENPEETFTATLQFLRSDSKLSWKEYSTGVGGVGVNNENRVWGIPGEEYEFDSNGVFTSGYLTDVPDGWRGDGNHVPHNLHASNGWGGAQVVNFGQQMGSETRKSVSSSLVDDLTLNLEWKATDSLKIVADVQHISAKTTSDDLTLGLNTWANQYYDTSGEHAKISFISPWEFVPEDVRAIYAEDGSDFATPDYFTQPQNYLYNHAMDHYERSKGESDAVRIDATYYTEHDVISQVMFGARYAKRKQNIKNSQYNWGALAPLYNEAAWLTSPMVTNAGLEGQYDVVDWSNLFRGGAVDVQGGNQMLHPSSAVLDDYANWGTTFAGFVDSCGDWLPADKRIDDVTCEPYELDGYFRPNEISNTTEENKSAYIRLDFDYDGFADHRIAGNFGIRVVNISTETTGNTVYPDLRPADPFPAGFDPNNWNPDDYDLFGPSTKFLSDVNNYLPAEVVAFANDASTENFAEQSYTKVLPSFNVKVNVTDELLARFAVSKAIALPDLGNMRNYTSISTVSDSIERDFLAPHFPQDYVPLDENGQPRLDANGEPLKENRQIDASSIQLYGWKASAGNPYLKPMESIQYDASLEWYFADVGSFVVSVFYKDLKNFFINGAYEREFTNPTSGVTQTVNVAGPLNGGDGTMKGVEISYQQFFDMLPAPFDGFGIQANYSYIKARGVPSSNLDAGDVANEGGTQEFLFGDGLPLERQSDHTANFVAMYEKGDWSGRIAYNWRSEFLVTTRDVITYLPIFNKAAGYMDASVSYNLTDNVQLVLQGVNLLNTQVETYQLVDGTNQLPRSWNVSDRRYSLAVRANF</sequence>
<dbReference type="PANTHER" id="PTHR40980">
    <property type="entry name" value="PLUG DOMAIN-CONTAINING PROTEIN"/>
    <property type="match status" value="1"/>
</dbReference>
<dbReference type="OrthoDB" id="8727862at2"/>
<dbReference type="InterPro" id="IPR010104">
    <property type="entry name" value="TonB_rcpt_bac"/>
</dbReference>
<organism evidence="8 9">
    <name type="scientific">Paraglaciecola hydrolytica</name>
    <dbReference type="NCBI Taxonomy" id="1799789"/>
    <lineage>
        <taxon>Bacteria</taxon>
        <taxon>Pseudomonadati</taxon>
        <taxon>Pseudomonadota</taxon>
        <taxon>Gammaproteobacteria</taxon>
        <taxon>Alteromonadales</taxon>
        <taxon>Alteromonadaceae</taxon>
        <taxon>Paraglaciecola</taxon>
    </lineage>
</organism>